<dbReference type="EMBL" id="QZCE01000002">
    <property type="protein sequence ID" value="NEZ64375.1"/>
    <property type="molecule type" value="Genomic_DNA"/>
</dbReference>
<dbReference type="AlphaFoldDB" id="A0A6M0S7D6"/>
<dbReference type="Gene3D" id="1.10.8.80">
    <property type="entry name" value="Magnesium chelatase subunit I, C-Terminal domain"/>
    <property type="match status" value="1"/>
</dbReference>
<name>A0A6M0S7D6_9CYAN</name>
<dbReference type="GO" id="GO:0016887">
    <property type="term" value="F:ATP hydrolysis activity"/>
    <property type="evidence" value="ECO:0007669"/>
    <property type="project" value="InterPro"/>
</dbReference>
<comment type="caution">
    <text evidence="3">The sequence shown here is derived from an EMBL/GenBank/DDBJ whole genome shotgun (WGS) entry which is preliminary data.</text>
</comment>
<gene>
    <name evidence="3" type="ORF">D0962_16515</name>
</gene>
<dbReference type="RefSeq" id="WP_163664601.1">
    <property type="nucleotide sequence ID" value="NZ_QZCE01000002.1"/>
</dbReference>
<sequence length="319" mass="35343">MNAVSTIQILPYSQIVGQEQVKLALEIAYVAPQRLGGILLSGQRGTGKSTAVRSFAQMVYGQLPVTLPINATEDRVVGGWNIDALMQSRSEWQPGLLKEAEDHLLYVDEVNLLDDHIVNIILDVTSTGVLVVQRDGGNKQPEKLGFTLVGTMNPEEGGLRPQLLDRFGLMVSVAAETDIDQRMAILENVMAFDRAMAQLKQEEESDWLTEAKQQDVKKKAALDTAKDHFGLVEVPSEILKLCIKLAQKFQAEGNRGDYVLAMAAQAYAALEGDEQVTRKHIRQVAALALQHRRPEMAQSNQEIWDEQDLETLDQVLDGE</sequence>
<organism evidence="3 4">
    <name type="scientific">Adonisia turfae CCMR0082</name>
    <dbReference type="NCBI Taxonomy" id="2304604"/>
    <lineage>
        <taxon>Bacteria</taxon>
        <taxon>Bacillati</taxon>
        <taxon>Cyanobacteriota</taxon>
        <taxon>Adonisia</taxon>
        <taxon>Adonisia turfae</taxon>
    </lineage>
</organism>
<feature type="domain" description="ChlI/MoxR AAA lid" evidence="2">
    <location>
        <begin position="243"/>
        <end position="301"/>
    </location>
</feature>
<dbReference type="Pfam" id="PF07728">
    <property type="entry name" value="AAA_5"/>
    <property type="match status" value="1"/>
</dbReference>
<dbReference type="GO" id="GO:0005524">
    <property type="term" value="F:ATP binding"/>
    <property type="evidence" value="ECO:0007669"/>
    <property type="project" value="InterPro"/>
</dbReference>
<protein>
    <submittedName>
        <fullName evidence="3">Magnesium chelatase</fullName>
    </submittedName>
</protein>
<accession>A0A6M0S7D6</accession>
<dbReference type="InterPro" id="IPR027417">
    <property type="entry name" value="P-loop_NTPase"/>
</dbReference>
<dbReference type="CDD" id="cd00009">
    <property type="entry name" value="AAA"/>
    <property type="match status" value="1"/>
</dbReference>
<dbReference type="InterPro" id="IPR052989">
    <property type="entry name" value="Mg-chelatase_DI-like"/>
</dbReference>
<dbReference type="InterPro" id="IPR041628">
    <property type="entry name" value="ChlI/MoxR_AAA_lid"/>
</dbReference>
<dbReference type="PANTHER" id="PTHR35023">
    <property type="entry name" value="CHELATASE-RELATED"/>
    <property type="match status" value="1"/>
</dbReference>
<reference evidence="3 4" key="1">
    <citation type="journal article" date="2020" name="Microb. Ecol.">
        <title>Ecogenomics of the Marine Benthic Filamentous Cyanobacterium Adonisia.</title>
        <authorList>
            <person name="Walter J.M."/>
            <person name="Coutinho F.H."/>
            <person name="Leomil L."/>
            <person name="Hargreaves P.I."/>
            <person name="Campeao M.E."/>
            <person name="Vieira V.V."/>
            <person name="Silva B.S."/>
            <person name="Fistarol G.O."/>
            <person name="Salomon P.S."/>
            <person name="Sawabe T."/>
            <person name="Mino S."/>
            <person name="Hosokawa M."/>
            <person name="Miyashita H."/>
            <person name="Maruyama F."/>
            <person name="van Verk M.C."/>
            <person name="Dutilh B.E."/>
            <person name="Thompson C.C."/>
            <person name="Thompson F.L."/>
        </authorList>
    </citation>
    <scope>NUCLEOTIDE SEQUENCE [LARGE SCALE GENOMIC DNA]</scope>
    <source>
        <strain evidence="3 4">CCMR0082</strain>
    </source>
</reference>
<dbReference type="Gene3D" id="3.40.50.300">
    <property type="entry name" value="P-loop containing nucleotide triphosphate hydrolases"/>
    <property type="match status" value="2"/>
</dbReference>
<evidence type="ECO:0000313" key="4">
    <source>
        <dbReference type="Proteomes" id="UP000473574"/>
    </source>
</evidence>
<proteinExistence type="predicted"/>
<dbReference type="PANTHER" id="PTHR35023:SF1">
    <property type="entry name" value="MG-PROTOPORPHYRIN IX CHELATASE"/>
    <property type="match status" value="1"/>
</dbReference>
<evidence type="ECO:0000259" key="1">
    <source>
        <dbReference type="Pfam" id="PF07728"/>
    </source>
</evidence>
<dbReference type="Proteomes" id="UP000473574">
    <property type="component" value="Unassembled WGS sequence"/>
</dbReference>
<dbReference type="SUPFAM" id="SSF52540">
    <property type="entry name" value="P-loop containing nucleoside triphosphate hydrolases"/>
    <property type="match status" value="1"/>
</dbReference>
<feature type="domain" description="ATPase dynein-related AAA" evidence="1">
    <location>
        <begin position="38"/>
        <end position="167"/>
    </location>
</feature>
<evidence type="ECO:0000259" key="2">
    <source>
        <dbReference type="Pfam" id="PF17863"/>
    </source>
</evidence>
<dbReference type="Pfam" id="PF17863">
    <property type="entry name" value="AAA_lid_2"/>
    <property type="match status" value="1"/>
</dbReference>
<evidence type="ECO:0000313" key="3">
    <source>
        <dbReference type="EMBL" id="NEZ64375.1"/>
    </source>
</evidence>
<dbReference type="InterPro" id="IPR011704">
    <property type="entry name" value="ATPase_dyneun-rel_AAA"/>
</dbReference>